<gene>
    <name evidence="8" type="ORF">GGR44_003041</name>
</gene>
<comment type="cofactor">
    <cofactor evidence="1">
        <name>L-ascorbate</name>
        <dbReference type="ChEBI" id="CHEBI:38290"/>
    </cofactor>
</comment>
<evidence type="ECO:0000256" key="1">
    <source>
        <dbReference type="ARBA" id="ARBA00001961"/>
    </source>
</evidence>
<evidence type="ECO:0000256" key="2">
    <source>
        <dbReference type="ARBA" id="ARBA00022723"/>
    </source>
</evidence>
<dbReference type="EC" id="1.14.11.2" evidence="8"/>
<dbReference type="GO" id="GO:0004656">
    <property type="term" value="F:procollagen-proline 4-dioxygenase activity"/>
    <property type="evidence" value="ECO:0007669"/>
    <property type="project" value="UniProtKB-EC"/>
</dbReference>
<dbReference type="InterPro" id="IPR045054">
    <property type="entry name" value="P4HA-like"/>
</dbReference>
<evidence type="ECO:0000313" key="8">
    <source>
        <dbReference type="EMBL" id="MBB3983353.1"/>
    </source>
</evidence>
<protein>
    <submittedName>
        <fullName evidence="8">Prolyl 4-hydroxylase</fullName>
        <ecNumber evidence="8">1.14.11.2</ecNumber>
    </submittedName>
</protein>
<dbReference type="PANTHER" id="PTHR10869:SF246">
    <property type="entry name" value="TRANSMEMBRANE PROLYL 4-HYDROXYLASE"/>
    <property type="match status" value="1"/>
</dbReference>
<dbReference type="PANTHER" id="PTHR10869">
    <property type="entry name" value="PROLYL 4-HYDROXYLASE ALPHA SUBUNIT"/>
    <property type="match status" value="1"/>
</dbReference>
<dbReference type="InterPro" id="IPR005123">
    <property type="entry name" value="Oxoglu/Fe-dep_dioxygenase_dom"/>
</dbReference>
<dbReference type="GO" id="GO:0031418">
    <property type="term" value="F:L-ascorbic acid binding"/>
    <property type="evidence" value="ECO:0007669"/>
    <property type="project" value="UniProtKB-KW"/>
</dbReference>
<feature type="domain" description="Fe2OG dioxygenase" evidence="7">
    <location>
        <begin position="112"/>
        <end position="221"/>
    </location>
</feature>
<keyword evidence="3" id="KW-0847">Vitamin C</keyword>
<dbReference type="InterPro" id="IPR044862">
    <property type="entry name" value="Pro_4_hyd_alph_FE2OG_OXY"/>
</dbReference>
<dbReference type="Proteomes" id="UP000552757">
    <property type="component" value="Unassembled WGS sequence"/>
</dbReference>
<sequence length="226" mass="24940">MDSKTPDDGGAASPARAAMSAKVRERLNRNPMVSRIETPLIDMYVRHDFASAQECARLRELIDADAQPSSLFAGSASPDWRTSSSCHLDPWEATVEAVSDRICALMGLAPALGETLQGQRYHVGQQYKAHYDFFPVNTDYWPRMRDSGGQRCWTAMVYLSGVAAGGETHFPHAGFMVPPREGMLLVWSNLTADGAPNEKTAHAALPVAVGTKYVVTKWFRERPWTP</sequence>
<evidence type="ECO:0000313" key="9">
    <source>
        <dbReference type="Proteomes" id="UP000552757"/>
    </source>
</evidence>
<evidence type="ECO:0000256" key="6">
    <source>
        <dbReference type="ARBA" id="ARBA00023004"/>
    </source>
</evidence>
<name>A0A7W6DNW5_9SPHN</name>
<keyword evidence="4" id="KW-0223">Dioxygenase</keyword>
<dbReference type="GO" id="GO:0005506">
    <property type="term" value="F:iron ion binding"/>
    <property type="evidence" value="ECO:0007669"/>
    <property type="project" value="InterPro"/>
</dbReference>
<evidence type="ECO:0000256" key="4">
    <source>
        <dbReference type="ARBA" id="ARBA00022964"/>
    </source>
</evidence>
<dbReference type="EMBL" id="JACIEB010000008">
    <property type="protein sequence ID" value="MBB3983353.1"/>
    <property type="molecule type" value="Genomic_DNA"/>
</dbReference>
<keyword evidence="2" id="KW-0479">Metal-binding</keyword>
<proteinExistence type="predicted"/>
<accession>A0A7W6DNW5</accession>
<dbReference type="RefSeq" id="WP_183956295.1">
    <property type="nucleotide sequence ID" value="NZ_JACIEB010000008.1"/>
</dbReference>
<organism evidence="8 9">
    <name type="scientific">Sphingobium fontiphilum</name>
    <dbReference type="NCBI Taxonomy" id="944425"/>
    <lineage>
        <taxon>Bacteria</taxon>
        <taxon>Pseudomonadati</taxon>
        <taxon>Pseudomonadota</taxon>
        <taxon>Alphaproteobacteria</taxon>
        <taxon>Sphingomonadales</taxon>
        <taxon>Sphingomonadaceae</taxon>
        <taxon>Sphingobium</taxon>
    </lineage>
</organism>
<keyword evidence="6" id="KW-0408">Iron</keyword>
<dbReference type="PROSITE" id="PS51471">
    <property type="entry name" value="FE2OG_OXY"/>
    <property type="match status" value="1"/>
</dbReference>
<dbReference type="SMART" id="SM00702">
    <property type="entry name" value="P4Hc"/>
    <property type="match status" value="1"/>
</dbReference>
<evidence type="ECO:0000256" key="5">
    <source>
        <dbReference type="ARBA" id="ARBA00023002"/>
    </source>
</evidence>
<reference evidence="8 9" key="1">
    <citation type="submission" date="2020-08" db="EMBL/GenBank/DDBJ databases">
        <title>Genomic Encyclopedia of Type Strains, Phase IV (KMG-IV): sequencing the most valuable type-strain genomes for metagenomic binning, comparative biology and taxonomic classification.</title>
        <authorList>
            <person name="Goeker M."/>
        </authorList>
    </citation>
    <scope>NUCLEOTIDE SEQUENCE [LARGE SCALE GENOMIC DNA]</scope>
    <source>
        <strain evidence="8 9">DSM 29348</strain>
    </source>
</reference>
<dbReference type="AlphaFoldDB" id="A0A7W6DNW5"/>
<evidence type="ECO:0000256" key="3">
    <source>
        <dbReference type="ARBA" id="ARBA00022896"/>
    </source>
</evidence>
<keyword evidence="9" id="KW-1185">Reference proteome</keyword>
<keyword evidence="5 8" id="KW-0560">Oxidoreductase</keyword>
<dbReference type="Pfam" id="PF13640">
    <property type="entry name" value="2OG-FeII_Oxy_3"/>
    <property type="match status" value="1"/>
</dbReference>
<dbReference type="InterPro" id="IPR006620">
    <property type="entry name" value="Pro_4_hyd_alph"/>
</dbReference>
<dbReference type="Gene3D" id="2.60.120.620">
    <property type="entry name" value="q2cbj1_9rhob like domain"/>
    <property type="match status" value="1"/>
</dbReference>
<comment type="caution">
    <text evidence="8">The sequence shown here is derived from an EMBL/GenBank/DDBJ whole genome shotgun (WGS) entry which is preliminary data.</text>
</comment>
<evidence type="ECO:0000259" key="7">
    <source>
        <dbReference type="PROSITE" id="PS51471"/>
    </source>
</evidence>